<protein>
    <submittedName>
        <fullName evidence="1">Uncharacterized protein</fullName>
    </submittedName>
</protein>
<comment type="caution">
    <text evidence="1">The sequence shown here is derived from an EMBL/GenBank/DDBJ whole genome shotgun (WGS) entry which is preliminary data.</text>
</comment>
<dbReference type="InterPro" id="IPR041078">
    <property type="entry name" value="Plavaka"/>
</dbReference>
<dbReference type="OrthoDB" id="2418900at2759"/>
<dbReference type="AlphaFoldDB" id="A0A9P6ATS0"/>
<feature type="non-terminal residue" evidence="1">
    <location>
        <position position="1"/>
    </location>
</feature>
<organism evidence="1 2">
    <name type="scientific">Hydnum rufescens UP504</name>
    <dbReference type="NCBI Taxonomy" id="1448309"/>
    <lineage>
        <taxon>Eukaryota</taxon>
        <taxon>Fungi</taxon>
        <taxon>Dikarya</taxon>
        <taxon>Basidiomycota</taxon>
        <taxon>Agaricomycotina</taxon>
        <taxon>Agaricomycetes</taxon>
        <taxon>Cantharellales</taxon>
        <taxon>Hydnaceae</taxon>
        <taxon>Hydnum</taxon>
    </lineage>
</organism>
<sequence>AKLPKGATLQAVVIALDETHLTNYSGDKSMHAVYITLSNIHDNVQRKPSCGAWMLLAQLPTSKFANTVFDTSGTKVEAQRMPGILKQQLFHKALKAILEPLAVRHHVLHKTIGPDGYIRNTVPILMGWIADLKEQLVIAGVTQFVCPVTMATHVDLGKWVHCEPRMGKSTLDALALVQSKYPLATTWEFACKVKKLGTGLSGCVEHPFWEDLGVDP</sequence>
<gene>
    <name evidence="1" type="ORF">BS47DRAFT_1299215</name>
</gene>
<name>A0A9P6ATS0_9AGAM</name>
<evidence type="ECO:0000313" key="1">
    <source>
        <dbReference type="EMBL" id="KAF9511275.1"/>
    </source>
</evidence>
<accession>A0A9P6ATS0</accession>
<dbReference type="Proteomes" id="UP000886523">
    <property type="component" value="Unassembled WGS sequence"/>
</dbReference>
<keyword evidence="2" id="KW-1185">Reference proteome</keyword>
<reference evidence="1" key="1">
    <citation type="journal article" date="2020" name="Nat. Commun.">
        <title>Large-scale genome sequencing of mycorrhizal fungi provides insights into the early evolution of symbiotic traits.</title>
        <authorList>
            <person name="Miyauchi S."/>
            <person name="Kiss E."/>
            <person name="Kuo A."/>
            <person name="Drula E."/>
            <person name="Kohler A."/>
            <person name="Sanchez-Garcia M."/>
            <person name="Morin E."/>
            <person name="Andreopoulos B."/>
            <person name="Barry K.W."/>
            <person name="Bonito G."/>
            <person name="Buee M."/>
            <person name="Carver A."/>
            <person name="Chen C."/>
            <person name="Cichocki N."/>
            <person name="Clum A."/>
            <person name="Culley D."/>
            <person name="Crous P.W."/>
            <person name="Fauchery L."/>
            <person name="Girlanda M."/>
            <person name="Hayes R.D."/>
            <person name="Keri Z."/>
            <person name="LaButti K."/>
            <person name="Lipzen A."/>
            <person name="Lombard V."/>
            <person name="Magnuson J."/>
            <person name="Maillard F."/>
            <person name="Murat C."/>
            <person name="Nolan M."/>
            <person name="Ohm R.A."/>
            <person name="Pangilinan J."/>
            <person name="Pereira M.F."/>
            <person name="Perotto S."/>
            <person name="Peter M."/>
            <person name="Pfister S."/>
            <person name="Riley R."/>
            <person name="Sitrit Y."/>
            <person name="Stielow J.B."/>
            <person name="Szollosi G."/>
            <person name="Zifcakova L."/>
            <person name="Stursova M."/>
            <person name="Spatafora J.W."/>
            <person name="Tedersoo L."/>
            <person name="Vaario L.M."/>
            <person name="Yamada A."/>
            <person name="Yan M."/>
            <person name="Wang P."/>
            <person name="Xu J."/>
            <person name="Bruns T."/>
            <person name="Baldrian P."/>
            <person name="Vilgalys R."/>
            <person name="Dunand C."/>
            <person name="Henrissat B."/>
            <person name="Grigoriev I.V."/>
            <person name="Hibbett D."/>
            <person name="Nagy L.G."/>
            <person name="Martin F.M."/>
        </authorList>
    </citation>
    <scope>NUCLEOTIDE SEQUENCE</scope>
    <source>
        <strain evidence="1">UP504</strain>
    </source>
</reference>
<proteinExistence type="predicted"/>
<dbReference type="Pfam" id="PF18759">
    <property type="entry name" value="Plavaka"/>
    <property type="match status" value="1"/>
</dbReference>
<evidence type="ECO:0000313" key="2">
    <source>
        <dbReference type="Proteomes" id="UP000886523"/>
    </source>
</evidence>
<dbReference type="EMBL" id="MU129003">
    <property type="protein sequence ID" value="KAF9511275.1"/>
    <property type="molecule type" value="Genomic_DNA"/>
</dbReference>